<dbReference type="OrthoDB" id="582586at2"/>
<dbReference type="Proteomes" id="UP000467240">
    <property type="component" value="Unassembled WGS sequence"/>
</dbReference>
<organism evidence="1 2">
    <name type="scientific">Pseudoclavibacter chungangensis</name>
    <dbReference type="NCBI Taxonomy" id="587635"/>
    <lineage>
        <taxon>Bacteria</taxon>
        <taxon>Bacillati</taxon>
        <taxon>Actinomycetota</taxon>
        <taxon>Actinomycetes</taxon>
        <taxon>Micrococcales</taxon>
        <taxon>Microbacteriaceae</taxon>
        <taxon>Pseudoclavibacter</taxon>
    </lineage>
</organism>
<dbReference type="RefSeq" id="WP_158039637.1">
    <property type="nucleotide sequence ID" value="NZ_JACCFV010000001.1"/>
</dbReference>
<name>A0A7J5C281_9MICO</name>
<proteinExistence type="predicted"/>
<accession>A0A7J5C281</accession>
<comment type="caution">
    <text evidence="1">The sequence shown here is derived from an EMBL/GenBank/DDBJ whole genome shotgun (WGS) entry which is preliminary data.</text>
</comment>
<dbReference type="SUPFAM" id="SSF54427">
    <property type="entry name" value="NTF2-like"/>
    <property type="match status" value="1"/>
</dbReference>
<evidence type="ECO:0000313" key="2">
    <source>
        <dbReference type="Proteomes" id="UP000467240"/>
    </source>
</evidence>
<evidence type="ECO:0008006" key="3">
    <source>
        <dbReference type="Google" id="ProtNLM"/>
    </source>
</evidence>
<gene>
    <name evidence="1" type="ORF">F8O01_04240</name>
</gene>
<keyword evidence="2" id="KW-1185">Reference proteome</keyword>
<dbReference type="InterPro" id="IPR032710">
    <property type="entry name" value="NTF2-like_dom_sf"/>
</dbReference>
<protein>
    <recommendedName>
        <fullName evidence="3">Nuclear transport factor 2 family protein</fullName>
    </recommendedName>
</protein>
<evidence type="ECO:0000313" key="1">
    <source>
        <dbReference type="EMBL" id="KAB1660141.1"/>
    </source>
</evidence>
<sequence length="122" mass="13702">MPIDHDLLVHVETSLARAQDGATVRRWAHPDAIFVVPGFVLGLDDYAGALDVSEEWDRIEVEHDRTVRVGDDAVAVVSRFTGLRGDRVYRADTVSTYVDTVEGPRLVTHQHTPEWTPDDEPR</sequence>
<dbReference type="EMBL" id="WBJZ01000004">
    <property type="protein sequence ID" value="KAB1660141.1"/>
    <property type="molecule type" value="Genomic_DNA"/>
</dbReference>
<reference evidence="1 2" key="1">
    <citation type="submission" date="2019-09" db="EMBL/GenBank/DDBJ databases">
        <title>Phylogeny of genus Pseudoclavibacter and closely related genus.</title>
        <authorList>
            <person name="Li Y."/>
        </authorList>
    </citation>
    <scope>NUCLEOTIDE SEQUENCE [LARGE SCALE GENOMIC DNA]</scope>
    <source>
        <strain evidence="1 2">DSM 23821</strain>
    </source>
</reference>
<dbReference type="AlphaFoldDB" id="A0A7J5C281"/>